<feature type="domain" description="Bacteriophage Mu GpT" evidence="1">
    <location>
        <begin position="152"/>
        <end position="222"/>
    </location>
</feature>
<evidence type="ECO:0000313" key="2">
    <source>
        <dbReference type="EMBL" id="DAE14499.1"/>
    </source>
</evidence>
<evidence type="ECO:0000259" key="1">
    <source>
        <dbReference type="Pfam" id="PF10124"/>
    </source>
</evidence>
<dbReference type="InterPro" id="IPR018774">
    <property type="entry name" value="Phage_Mu_GpT"/>
</dbReference>
<organism evidence="2">
    <name type="scientific">Myoviridae sp. ct0QB11</name>
    <dbReference type="NCBI Taxonomy" id="2825012"/>
    <lineage>
        <taxon>Viruses</taxon>
        <taxon>Duplodnaviria</taxon>
        <taxon>Heunggongvirae</taxon>
        <taxon>Uroviricota</taxon>
        <taxon>Caudoviricetes</taxon>
    </lineage>
</organism>
<sequence length="295" mass="33590">MPRRVLDAAYMESVSKGFKTVFNDALNTQNSDYLKVATEINANTVTVDYSWLADMPSMREWVGDRTLNELAAWNYTISKKDWEASIKVKRDVIEYDNLGIVKPRIIDLAAAVPEHYNSMVFGLLESNGDCYDGKKFFAADHQVKGQNFSNLSNLELTEENYEKTVAEMGRLIKDNGNPLRIKPNLIVVPPELKAKAKELFLAEKKANGASNPLYKEVEILVCYELTKKKTWYLLDTSRAVKPIVLQKNKEAQFVAQDKPDDEAAFMRKEFRYGVDTEDNAGYGLWQMAYKNAPTE</sequence>
<name>A0A8S5Q6T3_9CAUD</name>
<dbReference type="EMBL" id="BK015584">
    <property type="protein sequence ID" value="DAE14499.1"/>
    <property type="molecule type" value="Genomic_DNA"/>
</dbReference>
<reference evidence="2" key="1">
    <citation type="journal article" date="2021" name="Proc. Natl. Acad. Sci. U.S.A.">
        <title>A Catalog of Tens of Thousands of Viruses from Human Metagenomes Reveals Hidden Associations with Chronic Diseases.</title>
        <authorList>
            <person name="Tisza M.J."/>
            <person name="Buck C.B."/>
        </authorList>
    </citation>
    <scope>NUCLEOTIDE SEQUENCE</scope>
    <source>
        <strain evidence="2">Ct0QB11</strain>
    </source>
</reference>
<protein>
    <submittedName>
        <fullName evidence="2">Major capsid protein</fullName>
    </submittedName>
</protein>
<dbReference type="Pfam" id="PF10124">
    <property type="entry name" value="Mu-like_gpT"/>
    <property type="match status" value="3"/>
</dbReference>
<proteinExistence type="predicted"/>
<accession>A0A8S5Q6T3</accession>
<feature type="domain" description="Bacteriophage Mu GpT" evidence="1">
    <location>
        <begin position="227"/>
        <end position="291"/>
    </location>
</feature>
<feature type="domain" description="Bacteriophage Mu GpT" evidence="1">
    <location>
        <begin position="12"/>
        <end position="151"/>
    </location>
</feature>